<reference evidence="2 3" key="1">
    <citation type="submission" date="2017-03" db="EMBL/GenBank/DDBJ databases">
        <title>Lifting the veil on microbial sulfur biogeochemistry in mining wastewaters.</title>
        <authorList>
            <person name="Kantor R.S."/>
            <person name="Colenbrander Nelson T."/>
            <person name="Marshall S."/>
            <person name="Bennett D."/>
            <person name="Apte S."/>
            <person name="Camacho D."/>
            <person name="Thomas B.C."/>
            <person name="Warren L.A."/>
            <person name="Banfield J.F."/>
        </authorList>
    </citation>
    <scope>NUCLEOTIDE SEQUENCE [LARGE SCALE GENOMIC DNA]</scope>
    <source>
        <strain evidence="2">32-69-9</strain>
    </source>
</reference>
<gene>
    <name evidence="2" type="ORF">B7Z01_12650</name>
</gene>
<dbReference type="EMBL" id="NCEB01000032">
    <property type="protein sequence ID" value="OYX31396.1"/>
    <property type="molecule type" value="Genomic_DNA"/>
</dbReference>
<proteinExistence type="predicted"/>
<sequence>MRGIAMTVQPIPSTTGYPAHATELERREFPVREYIGAMATELAQMARWDGDEVLGQLLDSAAARAGEVRPSQASDVAQEEPSRRRPA</sequence>
<dbReference type="AlphaFoldDB" id="A0A258FGD9"/>
<evidence type="ECO:0000313" key="3">
    <source>
        <dbReference type="Proteomes" id="UP000215595"/>
    </source>
</evidence>
<comment type="caution">
    <text evidence="2">The sequence shown here is derived from an EMBL/GenBank/DDBJ whole genome shotgun (WGS) entry which is preliminary data.</text>
</comment>
<organism evidence="2 3">
    <name type="scientific">Brevundimonas subvibrioides</name>
    <dbReference type="NCBI Taxonomy" id="74313"/>
    <lineage>
        <taxon>Bacteria</taxon>
        <taxon>Pseudomonadati</taxon>
        <taxon>Pseudomonadota</taxon>
        <taxon>Alphaproteobacteria</taxon>
        <taxon>Caulobacterales</taxon>
        <taxon>Caulobacteraceae</taxon>
        <taxon>Brevundimonas</taxon>
    </lineage>
</organism>
<dbReference type="Proteomes" id="UP000215595">
    <property type="component" value="Unassembled WGS sequence"/>
</dbReference>
<accession>A0A258FGD9</accession>
<protein>
    <submittedName>
        <fullName evidence="2">Uncharacterized protein</fullName>
    </submittedName>
</protein>
<name>A0A258FGD9_9CAUL</name>
<feature type="region of interest" description="Disordered" evidence="1">
    <location>
        <begin position="64"/>
        <end position="87"/>
    </location>
</feature>
<evidence type="ECO:0000256" key="1">
    <source>
        <dbReference type="SAM" id="MobiDB-lite"/>
    </source>
</evidence>
<evidence type="ECO:0000313" key="2">
    <source>
        <dbReference type="EMBL" id="OYX31396.1"/>
    </source>
</evidence>